<dbReference type="PANTHER" id="PTHR20992">
    <property type="entry name" value="AT15442P-RELATED"/>
    <property type="match status" value="1"/>
</dbReference>
<dbReference type="NCBIfam" id="TIGR00341">
    <property type="entry name" value="TIGR00341 family protein"/>
    <property type="match status" value="1"/>
</dbReference>
<organism evidence="2 3">
    <name type="scientific">Thermatribacter velox</name>
    <dbReference type="NCBI Taxonomy" id="3039681"/>
    <lineage>
        <taxon>Bacteria</taxon>
        <taxon>Pseudomonadati</taxon>
        <taxon>Atribacterota</taxon>
        <taxon>Atribacteria</taxon>
        <taxon>Atribacterales</taxon>
        <taxon>Thermatribacteraceae</taxon>
        <taxon>Thermatribacter</taxon>
    </lineage>
</organism>
<accession>A0ABZ2YAD4</accession>
<keyword evidence="1" id="KW-0472">Membrane</keyword>
<keyword evidence="1" id="KW-1133">Transmembrane helix</keyword>
<dbReference type="EMBL" id="CP121689">
    <property type="protein sequence ID" value="WZL75126.1"/>
    <property type="molecule type" value="Genomic_DNA"/>
</dbReference>
<protein>
    <submittedName>
        <fullName evidence="2">TIGR00341 family protein</fullName>
    </submittedName>
</protein>
<reference evidence="2 3" key="1">
    <citation type="submission" date="2023-03" db="EMBL/GenBank/DDBJ databases">
        <title>Novel Species.</title>
        <authorList>
            <person name="Ma S."/>
        </authorList>
    </citation>
    <scope>NUCLEOTIDE SEQUENCE [LARGE SCALE GENOMIC DNA]</scope>
    <source>
        <strain evidence="2 3">B11</strain>
    </source>
</reference>
<feature type="transmembrane region" description="Helical" evidence="1">
    <location>
        <begin position="200"/>
        <end position="221"/>
    </location>
</feature>
<feature type="transmembrane region" description="Helical" evidence="1">
    <location>
        <begin position="227"/>
        <end position="252"/>
    </location>
</feature>
<gene>
    <name evidence="2" type="ORF">QBE54_05860</name>
</gene>
<keyword evidence="1" id="KW-0812">Transmembrane</keyword>
<evidence type="ECO:0000313" key="3">
    <source>
        <dbReference type="Proteomes" id="UP001461341"/>
    </source>
</evidence>
<feature type="transmembrane region" description="Helical" evidence="1">
    <location>
        <begin position="171"/>
        <end position="188"/>
    </location>
</feature>
<feature type="transmembrane region" description="Helical" evidence="1">
    <location>
        <begin position="98"/>
        <end position="121"/>
    </location>
</feature>
<evidence type="ECO:0000256" key="1">
    <source>
        <dbReference type="SAM" id="Phobius"/>
    </source>
</evidence>
<dbReference type="Pfam" id="PF04087">
    <property type="entry name" value="DUF389"/>
    <property type="match status" value="1"/>
</dbReference>
<sequence>MVFYVPDEELNKLVDTLQESMDLRYKQVLLEVSSPDFVVSSFLKKAEKKFKTEEETPVEKLIDETKRYIKLDYSKIILTSIAGIIALTGLFMNNVTVIIGAMLLSPLLGPIYAFAVNTAVGKIKYAFRSLANLLVLVLIAILFSCLITLVISAFANLALTPEILTRMDSSYINIFTAILLGFASMFAFSKGIPESTAGVAIAAALLPPAVVVGIMLVKNFWETLSPLILMFENIVGLMVGGLVATLVLNIGPRRYYEKVVAKKFIARTLWFLVSLIVILFFLSTFSK</sequence>
<dbReference type="Proteomes" id="UP001461341">
    <property type="component" value="Chromosome"/>
</dbReference>
<dbReference type="InterPro" id="IPR005240">
    <property type="entry name" value="DUF389"/>
</dbReference>
<keyword evidence="3" id="KW-1185">Reference proteome</keyword>
<name>A0ABZ2YAD4_9BACT</name>
<proteinExistence type="predicted"/>
<evidence type="ECO:0000313" key="2">
    <source>
        <dbReference type="EMBL" id="WZL75126.1"/>
    </source>
</evidence>
<feature type="transmembrane region" description="Helical" evidence="1">
    <location>
        <begin position="264"/>
        <end position="285"/>
    </location>
</feature>
<feature type="transmembrane region" description="Helical" evidence="1">
    <location>
        <begin position="76"/>
        <end position="92"/>
    </location>
</feature>
<feature type="transmembrane region" description="Helical" evidence="1">
    <location>
        <begin position="133"/>
        <end position="159"/>
    </location>
</feature>
<dbReference type="PANTHER" id="PTHR20992:SF9">
    <property type="entry name" value="AT15442P-RELATED"/>
    <property type="match status" value="1"/>
</dbReference>
<dbReference type="RefSeq" id="WP_369017272.1">
    <property type="nucleotide sequence ID" value="NZ_CP121689.1"/>
</dbReference>